<evidence type="ECO:0000313" key="4">
    <source>
        <dbReference type="Proteomes" id="UP001499967"/>
    </source>
</evidence>
<dbReference type="EMBL" id="BAAAHP010000075">
    <property type="protein sequence ID" value="GAA0935740.1"/>
    <property type="molecule type" value="Genomic_DNA"/>
</dbReference>
<dbReference type="InterPro" id="IPR036390">
    <property type="entry name" value="WH_DNA-bd_sf"/>
</dbReference>
<dbReference type="InterPro" id="IPR005149">
    <property type="entry name" value="Tscrpt_reg_PadR_N"/>
</dbReference>
<dbReference type="Pfam" id="PF03551">
    <property type="entry name" value="PadR"/>
    <property type="match status" value="1"/>
</dbReference>
<dbReference type="Gene3D" id="1.10.10.10">
    <property type="entry name" value="Winged helix-like DNA-binding domain superfamily/Winged helix DNA-binding domain"/>
    <property type="match status" value="1"/>
</dbReference>
<dbReference type="Proteomes" id="UP001499967">
    <property type="component" value="Unassembled WGS sequence"/>
</dbReference>
<protein>
    <recommendedName>
        <fullName evidence="2">Transcription regulator PadR N-terminal domain-containing protein</fullName>
    </recommendedName>
</protein>
<comment type="caution">
    <text evidence="3">The sequence shown here is derived from an EMBL/GenBank/DDBJ whole genome shotgun (WGS) entry which is preliminary data.</text>
</comment>
<feature type="region of interest" description="Disordered" evidence="1">
    <location>
        <begin position="1"/>
        <end position="20"/>
    </location>
</feature>
<gene>
    <name evidence="3" type="ORF">GCM10009559_27490</name>
</gene>
<dbReference type="RefSeq" id="WP_425564183.1">
    <property type="nucleotide sequence ID" value="NZ_BAAAHP010000075.1"/>
</dbReference>
<reference evidence="4" key="1">
    <citation type="journal article" date="2019" name="Int. J. Syst. Evol. Microbiol.">
        <title>The Global Catalogue of Microorganisms (GCM) 10K type strain sequencing project: providing services to taxonomists for standard genome sequencing and annotation.</title>
        <authorList>
            <consortium name="The Broad Institute Genomics Platform"/>
            <consortium name="The Broad Institute Genome Sequencing Center for Infectious Disease"/>
            <person name="Wu L."/>
            <person name="Ma J."/>
        </authorList>
    </citation>
    <scope>NUCLEOTIDE SEQUENCE [LARGE SCALE GENOMIC DNA]</scope>
    <source>
        <strain evidence="4">JCM 11117</strain>
    </source>
</reference>
<keyword evidence="4" id="KW-1185">Reference proteome</keyword>
<organism evidence="3 4">
    <name type="scientific">Pseudonocardia zijingensis</name>
    <dbReference type="NCBI Taxonomy" id="153376"/>
    <lineage>
        <taxon>Bacteria</taxon>
        <taxon>Bacillati</taxon>
        <taxon>Actinomycetota</taxon>
        <taxon>Actinomycetes</taxon>
        <taxon>Pseudonocardiales</taxon>
        <taxon>Pseudonocardiaceae</taxon>
        <taxon>Pseudonocardia</taxon>
    </lineage>
</organism>
<evidence type="ECO:0000256" key="1">
    <source>
        <dbReference type="SAM" id="MobiDB-lite"/>
    </source>
</evidence>
<feature type="compositionally biased region" description="Low complexity" evidence="1">
    <location>
        <begin position="190"/>
        <end position="214"/>
    </location>
</feature>
<dbReference type="SUPFAM" id="SSF46785">
    <property type="entry name" value="Winged helix' DNA-binding domain"/>
    <property type="match status" value="1"/>
</dbReference>
<evidence type="ECO:0000313" key="3">
    <source>
        <dbReference type="EMBL" id="GAA0935740.1"/>
    </source>
</evidence>
<dbReference type="InterPro" id="IPR036388">
    <property type="entry name" value="WH-like_DNA-bd_sf"/>
</dbReference>
<accession>A0ABP4AEZ5</accession>
<feature type="compositionally biased region" description="Basic and acidic residues" evidence="1">
    <location>
        <begin position="7"/>
        <end position="18"/>
    </location>
</feature>
<sequence length="214" mass="23408">MTSSDPAARDGRERRRAAGDLSSVFGAAAAALSRPRMRRRRPREPDPVESEIVEDDVAEHTRRLPGAPARRRSGVVKVRDRQHVDLLLLAAATTEPANGYEMIDRVRERSDGLFELPLGVVIRALHRLVTNRLVQVTGGGGGRVRRYSATPLGMRVLATRRREWEAFSRGLDNVLDAAEEGDHRRDPGITASTSAPGPSPASRRASSPGPSSRR</sequence>
<feature type="domain" description="Transcription regulator PadR N-terminal" evidence="2">
    <location>
        <begin position="88"/>
        <end position="158"/>
    </location>
</feature>
<name>A0ABP4AEZ5_9PSEU</name>
<evidence type="ECO:0000259" key="2">
    <source>
        <dbReference type="Pfam" id="PF03551"/>
    </source>
</evidence>
<feature type="region of interest" description="Disordered" evidence="1">
    <location>
        <begin position="178"/>
        <end position="214"/>
    </location>
</feature>
<proteinExistence type="predicted"/>